<dbReference type="Proteomes" id="UP001281761">
    <property type="component" value="Unassembled WGS sequence"/>
</dbReference>
<dbReference type="EMBL" id="JARBJD010000020">
    <property type="protein sequence ID" value="KAK2960861.1"/>
    <property type="molecule type" value="Genomic_DNA"/>
</dbReference>
<reference evidence="2 3" key="1">
    <citation type="journal article" date="2022" name="bioRxiv">
        <title>Genomics of Preaxostyla Flagellates Illuminates Evolutionary Transitions and the Path Towards Mitochondrial Loss.</title>
        <authorList>
            <person name="Novak L.V.F."/>
            <person name="Treitli S.C."/>
            <person name="Pyrih J."/>
            <person name="Halakuc P."/>
            <person name="Pipaliya S.V."/>
            <person name="Vacek V."/>
            <person name="Brzon O."/>
            <person name="Soukal P."/>
            <person name="Eme L."/>
            <person name="Dacks J.B."/>
            <person name="Karnkowska A."/>
            <person name="Elias M."/>
            <person name="Hampl V."/>
        </authorList>
    </citation>
    <scope>NUCLEOTIDE SEQUENCE [LARGE SCALE GENOMIC DNA]</scope>
    <source>
        <strain evidence="2">NAU3</strain>
        <tissue evidence="2">Gut</tissue>
    </source>
</reference>
<proteinExistence type="predicted"/>
<organism evidence="2 3">
    <name type="scientific">Blattamonas nauphoetae</name>
    <dbReference type="NCBI Taxonomy" id="2049346"/>
    <lineage>
        <taxon>Eukaryota</taxon>
        <taxon>Metamonada</taxon>
        <taxon>Preaxostyla</taxon>
        <taxon>Oxymonadida</taxon>
        <taxon>Blattamonas</taxon>
    </lineage>
</organism>
<evidence type="ECO:0008006" key="4">
    <source>
        <dbReference type="Google" id="ProtNLM"/>
    </source>
</evidence>
<evidence type="ECO:0000313" key="2">
    <source>
        <dbReference type="EMBL" id="KAK2960861.1"/>
    </source>
</evidence>
<feature type="transmembrane region" description="Helical" evidence="1">
    <location>
        <begin position="9"/>
        <end position="32"/>
    </location>
</feature>
<protein>
    <recommendedName>
        <fullName evidence="4">Integral membrane protein</fullName>
    </recommendedName>
</protein>
<keyword evidence="3" id="KW-1185">Reference proteome</keyword>
<feature type="transmembrane region" description="Helical" evidence="1">
    <location>
        <begin position="52"/>
        <end position="77"/>
    </location>
</feature>
<name>A0ABQ9YB17_9EUKA</name>
<accession>A0ABQ9YB17</accession>
<feature type="transmembrane region" description="Helical" evidence="1">
    <location>
        <begin position="89"/>
        <end position="110"/>
    </location>
</feature>
<sequence>MERVKNSSIFYKIELGCLVVMLLLSIANRLFIPDDRNPALAIFGLVFMHLDVWTGLLFYAPIALLTIPFDLVIAGAYKKTLKGGLSSYFLVFIILTNIAKLASIIFVFFIKRDMGKSKYSV</sequence>
<evidence type="ECO:0000256" key="1">
    <source>
        <dbReference type="SAM" id="Phobius"/>
    </source>
</evidence>
<keyword evidence="1" id="KW-0812">Transmembrane</keyword>
<comment type="caution">
    <text evidence="2">The sequence shown here is derived from an EMBL/GenBank/DDBJ whole genome shotgun (WGS) entry which is preliminary data.</text>
</comment>
<gene>
    <name evidence="2" type="ORF">BLNAU_4258</name>
</gene>
<evidence type="ECO:0000313" key="3">
    <source>
        <dbReference type="Proteomes" id="UP001281761"/>
    </source>
</evidence>
<keyword evidence="1" id="KW-1133">Transmembrane helix</keyword>
<keyword evidence="1" id="KW-0472">Membrane</keyword>